<evidence type="ECO:0000256" key="2">
    <source>
        <dbReference type="ARBA" id="ARBA00022540"/>
    </source>
</evidence>
<gene>
    <name evidence="8" type="ORF">JKP88DRAFT_189205</name>
</gene>
<dbReference type="PANTHER" id="PTHR10938:SF0">
    <property type="entry name" value="TRANSLATION INITIATION FACTOR IF-3, MITOCHONDRIAL"/>
    <property type="match status" value="1"/>
</dbReference>
<dbReference type="GO" id="GO:0005737">
    <property type="term" value="C:cytoplasm"/>
    <property type="evidence" value="ECO:0007669"/>
    <property type="project" value="UniProtKB-ARBA"/>
</dbReference>
<evidence type="ECO:0000256" key="4">
    <source>
        <dbReference type="SAM" id="MobiDB-lite"/>
    </source>
</evidence>
<keyword evidence="5" id="KW-0732">Signal</keyword>
<evidence type="ECO:0000313" key="8">
    <source>
        <dbReference type="EMBL" id="KAG5177580.1"/>
    </source>
</evidence>
<keyword evidence="9" id="KW-1185">Reference proteome</keyword>
<evidence type="ECO:0000259" key="6">
    <source>
        <dbReference type="Pfam" id="PF00707"/>
    </source>
</evidence>
<comment type="caution">
    <text evidence="8">The sequence shown here is derived from an EMBL/GenBank/DDBJ whole genome shotgun (WGS) entry which is preliminary data.</text>
</comment>
<sequence length="267" mass="29356">MECRSSMSTLAVLVIVLAALHCSTAFLQPLSDSRLVIAVKSSPEQRAYMSSPSPPKPAAPAAPAQRPAPRFSSPQGGANSSMYGRGRGSTRKPVEEDKPMMNSEIRVPKVRVSIAKPEGDEQLGIMDTAEALAKAQELGVDLIMIAENAEPPVCKIIDFGKLKYMSEKKKKDSKKNAKQSEMKEVKMSYKIEDHDYQVRLRNAKKFIAQGDRVKVVVQFRGREQQHMDLGHELLTKIVADCEGTVATDGRPKREGNRLSLILAPKGN</sequence>
<dbReference type="FunFam" id="3.30.110.10:FF:000001">
    <property type="entry name" value="Translation initiation factor IF-3"/>
    <property type="match status" value="1"/>
</dbReference>
<dbReference type="Proteomes" id="UP000664859">
    <property type="component" value="Unassembled WGS sequence"/>
</dbReference>
<evidence type="ECO:0000256" key="1">
    <source>
        <dbReference type="ARBA" id="ARBA00005439"/>
    </source>
</evidence>
<organism evidence="8 9">
    <name type="scientific">Tribonema minus</name>
    <dbReference type="NCBI Taxonomy" id="303371"/>
    <lineage>
        <taxon>Eukaryota</taxon>
        <taxon>Sar</taxon>
        <taxon>Stramenopiles</taxon>
        <taxon>Ochrophyta</taxon>
        <taxon>PX clade</taxon>
        <taxon>Xanthophyceae</taxon>
        <taxon>Tribonematales</taxon>
        <taxon>Tribonemataceae</taxon>
        <taxon>Tribonema</taxon>
    </lineage>
</organism>
<dbReference type="Gene3D" id="3.10.20.80">
    <property type="entry name" value="Translation initiation factor 3 (IF-3), N-terminal domain"/>
    <property type="match status" value="1"/>
</dbReference>
<evidence type="ECO:0000256" key="5">
    <source>
        <dbReference type="SAM" id="SignalP"/>
    </source>
</evidence>
<dbReference type="NCBIfam" id="TIGR00168">
    <property type="entry name" value="infC"/>
    <property type="match status" value="1"/>
</dbReference>
<dbReference type="SUPFAM" id="SSF54364">
    <property type="entry name" value="Translation initiation factor IF3, N-terminal domain"/>
    <property type="match status" value="1"/>
</dbReference>
<proteinExistence type="inferred from homology"/>
<dbReference type="HAMAP" id="MF_00080">
    <property type="entry name" value="IF_3"/>
    <property type="match status" value="1"/>
</dbReference>
<keyword evidence="3" id="KW-0648">Protein biosynthesis</keyword>
<evidence type="ECO:0000259" key="7">
    <source>
        <dbReference type="Pfam" id="PF05198"/>
    </source>
</evidence>
<dbReference type="InterPro" id="IPR019814">
    <property type="entry name" value="Translation_initiation_fac_3_N"/>
</dbReference>
<feature type="region of interest" description="Disordered" evidence="4">
    <location>
        <begin position="46"/>
        <end position="105"/>
    </location>
</feature>
<evidence type="ECO:0000313" key="9">
    <source>
        <dbReference type="Proteomes" id="UP000664859"/>
    </source>
</evidence>
<reference evidence="8" key="1">
    <citation type="submission" date="2021-02" db="EMBL/GenBank/DDBJ databases">
        <title>First Annotated Genome of the Yellow-green Alga Tribonema minus.</title>
        <authorList>
            <person name="Mahan K.M."/>
        </authorList>
    </citation>
    <scope>NUCLEOTIDE SEQUENCE</scope>
    <source>
        <strain evidence="8">UTEX B ZZ1240</strain>
    </source>
</reference>
<name>A0A836C915_9STRA</name>
<dbReference type="InterPro" id="IPR001288">
    <property type="entry name" value="Translation_initiation_fac_3"/>
</dbReference>
<dbReference type="AlphaFoldDB" id="A0A836C915"/>
<accession>A0A836C915</accession>
<evidence type="ECO:0000256" key="3">
    <source>
        <dbReference type="ARBA" id="ARBA00022917"/>
    </source>
</evidence>
<keyword evidence="2 8" id="KW-0396">Initiation factor</keyword>
<dbReference type="InterPro" id="IPR036787">
    <property type="entry name" value="T_IF-3_N_sf"/>
</dbReference>
<dbReference type="EMBL" id="JAFCMP010000524">
    <property type="protein sequence ID" value="KAG5177580.1"/>
    <property type="molecule type" value="Genomic_DNA"/>
</dbReference>
<feature type="domain" description="Translation initiation factor 3 N-terminal" evidence="7">
    <location>
        <begin position="101"/>
        <end position="172"/>
    </location>
</feature>
<dbReference type="InterPro" id="IPR036788">
    <property type="entry name" value="T_IF-3_C_sf"/>
</dbReference>
<dbReference type="SUPFAM" id="SSF55200">
    <property type="entry name" value="Translation initiation factor IF3, C-terminal domain"/>
    <property type="match status" value="1"/>
</dbReference>
<feature type="domain" description="Translation initiation factor 3 C-terminal" evidence="6">
    <location>
        <begin position="181"/>
        <end position="265"/>
    </location>
</feature>
<feature type="signal peptide" evidence="5">
    <location>
        <begin position="1"/>
        <end position="25"/>
    </location>
</feature>
<feature type="chain" id="PRO_5032602600" evidence="5">
    <location>
        <begin position="26"/>
        <end position="267"/>
    </location>
</feature>
<dbReference type="InterPro" id="IPR019815">
    <property type="entry name" value="Translation_initiation_fac_3_C"/>
</dbReference>
<feature type="compositionally biased region" description="Low complexity" evidence="4">
    <location>
        <begin position="61"/>
        <end position="74"/>
    </location>
</feature>
<dbReference type="PANTHER" id="PTHR10938">
    <property type="entry name" value="TRANSLATION INITIATION FACTOR IF-3"/>
    <property type="match status" value="1"/>
</dbReference>
<dbReference type="Gene3D" id="3.30.110.10">
    <property type="entry name" value="Translation initiation factor 3 (IF-3), C-terminal domain"/>
    <property type="match status" value="1"/>
</dbReference>
<dbReference type="OrthoDB" id="21573at2759"/>
<dbReference type="Pfam" id="PF00707">
    <property type="entry name" value="IF3_C"/>
    <property type="match status" value="1"/>
</dbReference>
<dbReference type="GO" id="GO:0032790">
    <property type="term" value="P:ribosome disassembly"/>
    <property type="evidence" value="ECO:0007669"/>
    <property type="project" value="TreeGrafter"/>
</dbReference>
<dbReference type="Pfam" id="PF05198">
    <property type="entry name" value="IF3_N"/>
    <property type="match status" value="1"/>
</dbReference>
<dbReference type="GO" id="GO:0003743">
    <property type="term" value="F:translation initiation factor activity"/>
    <property type="evidence" value="ECO:0007669"/>
    <property type="project" value="UniProtKB-KW"/>
</dbReference>
<comment type="similarity">
    <text evidence="1">Belongs to the IF-3 family.</text>
</comment>
<dbReference type="GO" id="GO:0043022">
    <property type="term" value="F:ribosome binding"/>
    <property type="evidence" value="ECO:0007669"/>
    <property type="project" value="TreeGrafter"/>
</dbReference>
<protein>
    <submittedName>
        <fullName evidence="8">Translation initiation factor IF-3, C-terminal domain-containing protein</fullName>
    </submittedName>
</protein>